<dbReference type="PANTHER" id="PTHR15440">
    <property type="entry name" value="XRP2 PROTEIN"/>
    <property type="match status" value="1"/>
</dbReference>
<evidence type="ECO:0000313" key="4">
    <source>
        <dbReference type="EMBL" id="CAJ0574564.1"/>
    </source>
</evidence>
<comment type="caution">
    <text evidence="4">The sequence shown here is derived from an EMBL/GenBank/DDBJ whole genome shotgun (WGS) entry which is preliminary data.</text>
</comment>
<dbReference type="GO" id="GO:0005929">
    <property type="term" value="C:cilium"/>
    <property type="evidence" value="ECO:0007669"/>
    <property type="project" value="TreeGrafter"/>
</dbReference>
<reference evidence="4" key="1">
    <citation type="submission" date="2023-06" db="EMBL/GenBank/DDBJ databases">
        <authorList>
            <person name="Delattre M."/>
        </authorList>
    </citation>
    <scope>NUCLEOTIDE SEQUENCE</scope>
    <source>
        <strain evidence="4">AF72</strain>
    </source>
</reference>
<dbReference type="EMBL" id="CATQJA010002631">
    <property type="protein sequence ID" value="CAJ0574564.1"/>
    <property type="molecule type" value="Genomic_DNA"/>
</dbReference>
<evidence type="ECO:0000256" key="2">
    <source>
        <dbReference type="ARBA" id="ARBA00022741"/>
    </source>
</evidence>
<organism evidence="4 5">
    <name type="scientific">Mesorhabditis spiculigera</name>
    <dbReference type="NCBI Taxonomy" id="96644"/>
    <lineage>
        <taxon>Eukaryota</taxon>
        <taxon>Metazoa</taxon>
        <taxon>Ecdysozoa</taxon>
        <taxon>Nematoda</taxon>
        <taxon>Chromadorea</taxon>
        <taxon>Rhabditida</taxon>
        <taxon>Rhabditina</taxon>
        <taxon>Rhabditomorpha</taxon>
        <taxon>Rhabditoidea</taxon>
        <taxon>Rhabditidae</taxon>
        <taxon>Mesorhabditinae</taxon>
        <taxon>Mesorhabditis</taxon>
    </lineage>
</organism>
<dbReference type="GO" id="GO:0005096">
    <property type="term" value="F:GTPase activator activity"/>
    <property type="evidence" value="ECO:0007669"/>
    <property type="project" value="InterPro"/>
</dbReference>
<name>A0AA36CSN1_9BILA</name>
<dbReference type="InterPro" id="IPR039093">
    <property type="entry name" value="XRP2"/>
</dbReference>
<dbReference type="Proteomes" id="UP001177023">
    <property type="component" value="Unassembled WGS sequence"/>
</dbReference>
<feature type="domain" description="C-CAP/cofactor C-like" evidence="3">
    <location>
        <begin position="26"/>
        <end position="189"/>
    </location>
</feature>
<accession>A0AA36CSN1</accession>
<dbReference type="GO" id="GO:1990075">
    <property type="term" value="C:periciliary membrane compartment"/>
    <property type="evidence" value="ECO:0007669"/>
    <property type="project" value="TreeGrafter"/>
</dbReference>
<dbReference type="InterPro" id="IPR016098">
    <property type="entry name" value="CAP/MinC_C"/>
</dbReference>
<keyword evidence="2" id="KW-0547">Nucleotide-binding</keyword>
<dbReference type="InterPro" id="IPR006599">
    <property type="entry name" value="CARP_motif"/>
</dbReference>
<dbReference type="AlphaFoldDB" id="A0AA36CSN1"/>
<evidence type="ECO:0000256" key="1">
    <source>
        <dbReference type="ARBA" id="ARBA00008848"/>
    </source>
</evidence>
<protein>
    <recommendedName>
        <fullName evidence="3">C-CAP/cofactor C-like domain-containing protein</fullName>
    </recommendedName>
</protein>
<dbReference type="SUPFAM" id="SSF69340">
    <property type="entry name" value="C-terminal domain of adenylylcyclase associated protein"/>
    <property type="match status" value="1"/>
</dbReference>
<dbReference type="InterPro" id="IPR017901">
    <property type="entry name" value="C-CAP_CF_C-like"/>
</dbReference>
<comment type="similarity">
    <text evidence="1">Belongs to the TBCC family.</text>
</comment>
<keyword evidence="5" id="KW-1185">Reference proteome</keyword>
<dbReference type="GO" id="GO:0000166">
    <property type="term" value="F:nucleotide binding"/>
    <property type="evidence" value="ECO:0007669"/>
    <property type="project" value="UniProtKB-KW"/>
</dbReference>
<dbReference type="Gene3D" id="2.160.20.70">
    <property type="match status" value="1"/>
</dbReference>
<sequence length="355" mass="39250">MCCSSMKGARNNREDAYKIAADEPSPGDQASTTPTVQKYTWEKRAEIDLSKYKVAQVDGALEKRTDIKGQQFLIENCKNSVILLLDNSATVTVDDCENCLIVIGPCAGSVFIRDTNKCSVWAVCQQLRTRDCHDLKLALHCATQPIIENTRLVVFHPLALNYSGIRENLIAARLSPFLNNAHSVHDFTPDKYTPNYTLSKKMLLPQQPLSLLLSPQQTDVSFQSNSSFFIATPREDGAAGGPTETLTIYVTQSEGETVEAFFTRCLPGLADLRIDGVSCTATRDVLATKNDLIHCMDSCPEFTSGHIVALYLDCEAEKREEVPGKLSADWKCVPESLDDTFRITIDRLNLSSLSV</sequence>
<dbReference type="InterPro" id="IPR036223">
    <property type="entry name" value="CAP_C_sf"/>
</dbReference>
<dbReference type="Pfam" id="PF07986">
    <property type="entry name" value="TBCC"/>
    <property type="match status" value="1"/>
</dbReference>
<gene>
    <name evidence="4" type="ORF">MSPICULIGERA_LOCUS12896</name>
</gene>
<evidence type="ECO:0000313" key="5">
    <source>
        <dbReference type="Proteomes" id="UP001177023"/>
    </source>
</evidence>
<feature type="non-terminal residue" evidence="4">
    <location>
        <position position="1"/>
    </location>
</feature>
<proteinExistence type="inferred from homology"/>
<evidence type="ECO:0000259" key="3">
    <source>
        <dbReference type="PROSITE" id="PS51329"/>
    </source>
</evidence>
<dbReference type="SMART" id="SM00673">
    <property type="entry name" value="CARP"/>
    <property type="match status" value="2"/>
</dbReference>
<dbReference type="PROSITE" id="PS51329">
    <property type="entry name" value="C_CAP_COFACTOR_C"/>
    <property type="match status" value="1"/>
</dbReference>
<dbReference type="InterPro" id="IPR012945">
    <property type="entry name" value="Tubulin-bd_cofactor_C_dom"/>
</dbReference>
<dbReference type="PANTHER" id="PTHR15440:SF0">
    <property type="entry name" value="PROTEIN XRP2"/>
    <property type="match status" value="1"/>
</dbReference>
<dbReference type="GO" id="GO:0006892">
    <property type="term" value="P:post-Golgi vesicle-mediated transport"/>
    <property type="evidence" value="ECO:0007669"/>
    <property type="project" value="TreeGrafter"/>
</dbReference>